<evidence type="ECO:0000313" key="2">
    <source>
        <dbReference type="EMBL" id="CAB4144773.1"/>
    </source>
</evidence>
<accession>A0A6J5MHB6</accession>
<sequence length="231" mass="25676">MKAQNVIIGFRKIQLNEVEAEYRGYIWYKGKAIASIIGERNTTDTADSLKFFLDGKPVELETITTKAGKRMDVAIPDVNLFINPTASGSVGISGSYISDFGLFFPVSGWLNKEKGSCRLTLKEYDPKNEYDQKAKASFIEKYGAIADNIPECDFSDEDLAKSDKLFPEASDFFELFIKEKPKASSKVNPDAPRIMPSAAKKAPVTQEQLDSAKKQALAKTKVTDEDMEISF</sequence>
<feature type="region of interest" description="Disordered" evidence="1">
    <location>
        <begin position="184"/>
        <end position="212"/>
    </location>
</feature>
<proteinExistence type="predicted"/>
<dbReference type="EMBL" id="LR796435">
    <property type="protein sequence ID" value="CAB4144773.1"/>
    <property type="molecule type" value="Genomic_DNA"/>
</dbReference>
<reference evidence="2" key="1">
    <citation type="submission" date="2020-04" db="EMBL/GenBank/DDBJ databases">
        <authorList>
            <person name="Chiriac C."/>
            <person name="Salcher M."/>
            <person name="Ghai R."/>
            <person name="Kavagutti S V."/>
        </authorList>
    </citation>
    <scope>NUCLEOTIDE SEQUENCE</scope>
</reference>
<gene>
    <name evidence="2" type="ORF">UFOVP457_69</name>
</gene>
<evidence type="ECO:0000256" key="1">
    <source>
        <dbReference type="SAM" id="MobiDB-lite"/>
    </source>
</evidence>
<name>A0A6J5MHB6_9CAUD</name>
<organism evidence="2">
    <name type="scientific">uncultured Caudovirales phage</name>
    <dbReference type="NCBI Taxonomy" id="2100421"/>
    <lineage>
        <taxon>Viruses</taxon>
        <taxon>Duplodnaviria</taxon>
        <taxon>Heunggongvirae</taxon>
        <taxon>Uroviricota</taxon>
        <taxon>Caudoviricetes</taxon>
        <taxon>Peduoviridae</taxon>
        <taxon>Maltschvirus</taxon>
        <taxon>Maltschvirus maltsch</taxon>
    </lineage>
</organism>
<protein>
    <submittedName>
        <fullName evidence="2">Uncharacterized protein</fullName>
    </submittedName>
</protein>